<feature type="domain" description="PI31 proteasome regulator C-terminal" evidence="13">
    <location>
        <begin position="342"/>
        <end position="405"/>
    </location>
</feature>
<dbReference type="Pfam" id="PF11566">
    <property type="entry name" value="PI31_Prot_N"/>
    <property type="match status" value="1"/>
</dbReference>
<dbReference type="PANTHER" id="PTHR13266">
    <property type="entry name" value="PROTEASOME INHIBITOR"/>
    <property type="match status" value="1"/>
</dbReference>
<dbReference type="EMBL" id="OE005320">
    <property type="protein sequence ID" value="CAD7461889.1"/>
    <property type="molecule type" value="Genomic_DNA"/>
</dbReference>
<feature type="region of interest" description="Disordered" evidence="12">
    <location>
        <begin position="191"/>
        <end position="216"/>
    </location>
</feature>
<evidence type="ECO:0000256" key="1">
    <source>
        <dbReference type="ARBA" id="ARBA00004240"/>
    </source>
</evidence>
<keyword evidence="7" id="KW-0597">Phosphoprotein</keyword>
<feature type="domain" description="PI31 proteasome regulator N-terminal" evidence="14">
    <location>
        <begin position="199"/>
        <end position="287"/>
    </location>
</feature>
<evidence type="ECO:0000256" key="5">
    <source>
        <dbReference type="ARBA" id="ARBA00022481"/>
    </source>
</evidence>
<keyword evidence="10" id="KW-0007">Acetylation</keyword>
<evidence type="ECO:0000256" key="12">
    <source>
        <dbReference type="SAM" id="MobiDB-lite"/>
    </source>
</evidence>
<evidence type="ECO:0000256" key="10">
    <source>
        <dbReference type="ARBA" id="ARBA00022990"/>
    </source>
</evidence>
<dbReference type="GO" id="GO:0070628">
    <property type="term" value="F:proteasome binding"/>
    <property type="evidence" value="ECO:0007669"/>
    <property type="project" value="InterPro"/>
</dbReference>
<keyword evidence="9" id="KW-0647">Proteasome</keyword>
<reference evidence="15" key="1">
    <citation type="submission" date="2020-11" db="EMBL/GenBank/DDBJ databases">
        <authorList>
            <person name="Tran Van P."/>
        </authorList>
    </citation>
    <scope>NUCLEOTIDE SEQUENCE</scope>
</reference>
<evidence type="ECO:0000256" key="2">
    <source>
        <dbReference type="ARBA" id="ARBA00004496"/>
    </source>
</evidence>
<dbReference type="GO" id="GO:0000502">
    <property type="term" value="C:proteasome complex"/>
    <property type="evidence" value="ECO:0007669"/>
    <property type="project" value="UniProtKB-KW"/>
</dbReference>
<dbReference type="GO" id="GO:0004866">
    <property type="term" value="F:endopeptidase inhibitor activity"/>
    <property type="evidence" value="ECO:0007669"/>
    <property type="project" value="InterPro"/>
</dbReference>
<evidence type="ECO:0000256" key="4">
    <source>
        <dbReference type="ARBA" id="ARBA00015575"/>
    </source>
</evidence>
<dbReference type="InterPro" id="IPR021625">
    <property type="entry name" value="PI31_Prot_N"/>
</dbReference>
<comment type="similarity">
    <text evidence="3">Belongs to the proteasome inhibitor PI31 family.</text>
</comment>
<evidence type="ECO:0000256" key="8">
    <source>
        <dbReference type="ARBA" id="ARBA00022824"/>
    </source>
</evidence>
<evidence type="ECO:0000313" key="15">
    <source>
        <dbReference type="EMBL" id="CAD7461889.1"/>
    </source>
</evidence>
<dbReference type="GO" id="GO:0043161">
    <property type="term" value="P:proteasome-mediated ubiquitin-dependent protein catabolic process"/>
    <property type="evidence" value="ECO:0007669"/>
    <property type="project" value="InterPro"/>
</dbReference>
<dbReference type="AlphaFoldDB" id="A0A7R9NZA4"/>
<keyword evidence="8" id="KW-0256">Endoplasmic reticulum</keyword>
<comment type="subcellular location">
    <subcellularLocation>
        <location evidence="2">Cytoplasm</location>
    </subcellularLocation>
    <subcellularLocation>
        <location evidence="1">Endoplasmic reticulum</location>
    </subcellularLocation>
</comment>
<dbReference type="InterPro" id="IPR013886">
    <property type="entry name" value="PI31_Prot_C"/>
</dbReference>
<evidence type="ECO:0000256" key="3">
    <source>
        <dbReference type="ARBA" id="ARBA00006405"/>
    </source>
</evidence>
<dbReference type="InterPro" id="IPR045128">
    <property type="entry name" value="PI31-like"/>
</dbReference>
<proteinExistence type="inferred from homology"/>
<evidence type="ECO:0000256" key="6">
    <source>
        <dbReference type="ARBA" id="ARBA00022490"/>
    </source>
</evidence>
<organism evidence="15">
    <name type="scientific">Timema tahoe</name>
    <dbReference type="NCBI Taxonomy" id="61484"/>
    <lineage>
        <taxon>Eukaryota</taxon>
        <taxon>Metazoa</taxon>
        <taxon>Ecdysozoa</taxon>
        <taxon>Arthropoda</taxon>
        <taxon>Hexapoda</taxon>
        <taxon>Insecta</taxon>
        <taxon>Pterygota</taxon>
        <taxon>Neoptera</taxon>
        <taxon>Polyneoptera</taxon>
        <taxon>Phasmatodea</taxon>
        <taxon>Timematodea</taxon>
        <taxon>Timematoidea</taxon>
        <taxon>Timematidae</taxon>
        <taxon>Timema</taxon>
    </lineage>
</organism>
<dbReference type="GO" id="GO:0005783">
    <property type="term" value="C:endoplasmic reticulum"/>
    <property type="evidence" value="ECO:0007669"/>
    <property type="project" value="UniProtKB-SubCell"/>
</dbReference>
<feature type="region of interest" description="Disordered" evidence="12">
    <location>
        <begin position="390"/>
        <end position="435"/>
    </location>
</feature>
<evidence type="ECO:0000256" key="7">
    <source>
        <dbReference type="ARBA" id="ARBA00022553"/>
    </source>
</evidence>
<name>A0A7R9NZA4_9NEOP</name>
<evidence type="ECO:0000256" key="9">
    <source>
        <dbReference type="ARBA" id="ARBA00022942"/>
    </source>
</evidence>
<sequence length="435" mass="48784">MTGKRALTLMKNRYHSRDVHNADELGMFYNLMPDHILAVKRDKCKSVKMSKERLIILMCCNMDGRDKIKPLLIEKLDILGFQGQHPALTMERMVASWRAMRPALIANSFRLTHFVPPISEEAAICVPPAAASTEDPSDPLPVDAEPLLGPYTLAQDCTYEEYITANNRIGVWCTLDGANIVREQQEFCNEKREEEMKEEPDYLTLTGSERESESLPEGWNQNRYKLRYVHNKQLFILHGIISQGAIIFNLLRTSDKAITVVHFQPEEVVTSLEGESIEEIVPKYRAIIDTVRNTLIAPQVTLNRQEISTQTSRPSPTIVDVEPISESRNLIYPERSLREPERPLRHPLRIGQDDLNPFGRTGGGMIFDPFNSRGRGGIPDPGIGIPGGLPRGSIPPGARFDPFGPPGSTPNPGRFGRGPPDADHLPPPGYDDMFM</sequence>
<dbReference type="Gene3D" id="3.40.1000.30">
    <property type="match status" value="1"/>
</dbReference>
<evidence type="ECO:0000259" key="14">
    <source>
        <dbReference type="Pfam" id="PF11566"/>
    </source>
</evidence>
<accession>A0A7R9NZA4</accession>
<keyword evidence="5" id="KW-0488">Methylation</keyword>
<comment type="function">
    <text evidence="11">Plays an important role in control of proteasome function. Inhibits the hydrolysis of protein and peptide substrates by the 20S proteasome. Also inhibits the activation of the proteasome by the proteasome regulatory proteins PA700 and PA28.</text>
</comment>
<protein>
    <recommendedName>
        <fullName evidence="4">Proteasome inhibitor PI31 subunit</fullName>
    </recommendedName>
</protein>
<keyword evidence="6" id="KW-0963">Cytoplasm</keyword>
<dbReference type="PANTHER" id="PTHR13266:SF1">
    <property type="entry name" value="PROTEASOME INHIBITOR PI31 SUBUNIT"/>
    <property type="match status" value="1"/>
</dbReference>
<dbReference type="Pfam" id="PF08577">
    <property type="entry name" value="PI31_Prot_C"/>
    <property type="match status" value="1"/>
</dbReference>
<evidence type="ECO:0000256" key="11">
    <source>
        <dbReference type="ARBA" id="ARBA00024805"/>
    </source>
</evidence>
<evidence type="ECO:0000259" key="13">
    <source>
        <dbReference type="Pfam" id="PF08577"/>
    </source>
</evidence>
<gene>
    <name evidence="15" type="ORF">TTEB3V08_LOCUS9792</name>
</gene>